<protein>
    <submittedName>
        <fullName evidence="3">Beta-lactamase/transpeptidase-like protein</fullName>
    </submittedName>
</protein>
<dbReference type="InterPro" id="IPR050491">
    <property type="entry name" value="AmpC-like"/>
</dbReference>
<dbReference type="PANTHER" id="PTHR46825:SF14">
    <property type="entry name" value="BETA-LACTAMASE-RELATED DOMAIN-CONTAINING PROTEIN"/>
    <property type="match status" value="1"/>
</dbReference>
<dbReference type="AlphaFoldDB" id="A0A6A5U966"/>
<name>A0A6A5U966_9PLEO</name>
<dbReference type="Pfam" id="PF00144">
    <property type="entry name" value="Beta-lactamase"/>
    <property type="match status" value="1"/>
</dbReference>
<keyword evidence="4" id="KW-1185">Reference proteome</keyword>
<comment type="similarity">
    <text evidence="1">Belongs to the peptidase S12 family.</text>
</comment>
<dbReference type="PANTHER" id="PTHR46825">
    <property type="entry name" value="D-ALANYL-D-ALANINE-CARBOXYPEPTIDASE/ENDOPEPTIDASE AMPH"/>
    <property type="match status" value="1"/>
</dbReference>
<gene>
    <name evidence="3" type="ORF">CC80DRAFT_489110</name>
</gene>
<evidence type="ECO:0000259" key="2">
    <source>
        <dbReference type="Pfam" id="PF00144"/>
    </source>
</evidence>
<dbReference type="SUPFAM" id="SSF56601">
    <property type="entry name" value="beta-lactamase/transpeptidase-like"/>
    <property type="match status" value="1"/>
</dbReference>
<accession>A0A6A5U966</accession>
<feature type="domain" description="Beta-lactamase-related" evidence="2">
    <location>
        <begin position="19"/>
        <end position="367"/>
    </location>
</feature>
<dbReference type="InterPro" id="IPR012338">
    <property type="entry name" value="Beta-lactam/transpept-like"/>
</dbReference>
<evidence type="ECO:0000313" key="4">
    <source>
        <dbReference type="Proteomes" id="UP000800035"/>
    </source>
</evidence>
<dbReference type="InterPro" id="IPR001466">
    <property type="entry name" value="Beta-lactam-related"/>
</dbReference>
<sequence length="533" mass="59717">MAAIEDKAYVRARLTARQATIEQISQIAGVAGASVGIIYHGEAIYTEHFVFRDIDAKKQADSDTMYGIGSCSKSYFAAAAAALVEEGKLSWTDPALKILKDLRMASEVATQEANLIDLAAHRLGLSGAFHLTFQGDGDHLIGPKNLWRYLPKLAPVASFRSKWLYNSHGYSILGEMLERVTGASVSDCLYDYVTKPLGLTRTMSRLDFATAPNLAKPYAALADGTPFELLHRQDFRGHFFEAAAGIYTSLTDVLKYAGAVMGAASELPDAAKGSIRVSGQYSHHIPVLNPSFLERSYALGWIRTQLPGVVGVMGDNLRILPIEKLPTIGCNTTPRLALYHQGATVGYFTSFYLFPETQSAVVVMTNSIANCDAADWIAQAMMQAVFDDQNQVDWIGVTKQFTQQCLQYYEDMQTKVEEQRQPGPPPRDMSLYVGDYYDNADIFFIRIRQFPGKDYLQLLFQGKEKHAYALRYFHDDVFEWTLTRDETAKRGRYHQFDPSYYCFNFHAEDGGKVNALSWRHDPNVPDPELFRKK</sequence>
<reference evidence="3" key="1">
    <citation type="journal article" date="2020" name="Stud. Mycol.">
        <title>101 Dothideomycetes genomes: a test case for predicting lifestyles and emergence of pathogens.</title>
        <authorList>
            <person name="Haridas S."/>
            <person name="Albert R."/>
            <person name="Binder M."/>
            <person name="Bloem J."/>
            <person name="Labutti K."/>
            <person name="Salamov A."/>
            <person name="Andreopoulos B."/>
            <person name="Baker S."/>
            <person name="Barry K."/>
            <person name="Bills G."/>
            <person name="Bluhm B."/>
            <person name="Cannon C."/>
            <person name="Castanera R."/>
            <person name="Culley D."/>
            <person name="Daum C."/>
            <person name="Ezra D."/>
            <person name="Gonzalez J."/>
            <person name="Henrissat B."/>
            <person name="Kuo A."/>
            <person name="Liang C."/>
            <person name="Lipzen A."/>
            <person name="Lutzoni F."/>
            <person name="Magnuson J."/>
            <person name="Mondo S."/>
            <person name="Nolan M."/>
            <person name="Ohm R."/>
            <person name="Pangilinan J."/>
            <person name="Park H.-J."/>
            <person name="Ramirez L."/>
            <person name="Alfaro M."/>
            <person name="Sun H."/>
            <person name="Tritt A."/>
            <person name="Yoshinaga Y."/>
            <person name="Zwiers L.-H."/>
            <person name="Turgeon B."/>
            <person name="Goodwin S."/>
            <person name="Spatafora J."/>
            <person name="Crous P."/>
            <person name="Grigoriev I."/>
        </authorList>
    </citation>
    <scope>NUCLEOTIDE SEQUENCE</scope>
    <source>
        <strain evidence="3">CBS 675.92</strain>
    </source>
</reference>
<evidence type="ECO:0000256" key="1">
    <source>
        <dbReference type="ARBA" id="ARBA00038215"/>
    </source>
</evidence>
<dbReference type="Gene3D" id="3.40.710.10">
    <property type="entry name" value="DD-peptidase/beta-lactamase superfamily"/>
    <property type="match status" value="1"/>
</dbReference>
<proteinExistence type="inferred from homology"/>
<dbReference type="OrthoDB" id="5946976at2759"/>
<organism evidence="3 4">
    <name type="scientific">Byssothecium circinans</name>
    <dbReference type="NCBI Taxonomy" id="147558"/>
    <lineage>
        <taxon>Eukaryota</taxon>
        <taxon>Fungi</taxon>
        <taxon>Dikarya</taxon>
        <taxon>Ascomycota</taxon>
        <taxon>Pezizomycotina</taxon>
        <taxon>Dothideomycetes</taxon>
        <taxon>Pleosporomycetidae</taxon>
        <taxon>Pleosporales</taxon>
        <taxon>Massarineae</taxon>
        <taxon>Massarinaceae</taxon>
        <taxon>Byssothecium</taxon>
    </lineage>
</organism>
<dbReference type="Proteomes" id="UP000800035">
    <property type="component" value="Unassembled WGS sequence"/>
</dbReference>
<evidence type="ECO:0000313" key="3">
    <source>
        <dbReference type="EMBL" id="KAF1960870.1"/>
    </source>
</evidence>
<dbReference type="EMBL" id="ML976982">
    <property type="protein sequence ID" value="KAF1960870.1"/>
    <property type="molecule type" value="Genomic_DNA"/>
</dbReference>